<organism evidence="1 2">
    <name type="scientific">Ancylostoma ceylanicum</name>
    <dbReference type="NCBI Taxonomy" id="53326"/>
    <lineage>
        <taxon>Eukaryota</taxon>
        <taxon>Metazoa</taxon>
        <taxon>Ecdysozoa</taxon>
        <taxon>Nematoda</taxon>
        <taxon>Chromadorea</taxon>
        <taxon>Rhabditida</taxon>
        <taxon>Rhabditina</taxon>
        <taxon>Rhabditomorpha</taxon>
        <taxon>Strongyloidea</taxon>
        <taxon>Ancylostomatidae</taxon>
        <taxon>Ancylostomatinae</taxon>
        <taxon>Ancylostoma</taxon>
    </lineage>
</organism>
<dbReference type="AlphaFoldDB" id="A0A016TL75"/>
<dbReference type="InterPro" id="IPR001888">
    <property type="entry name" value="Transposase_1"/>
</dbReference>
<dbReference type="Pfam" id="PF01359">
    <property type="entry name" value="Transposase_1"/>
    <property type="match status" value="1"/>
</dbReference>
<dbReference type="InterPro" id="IPR052709">
    <property type="entry name" value="Transposase-MT_Hybrid"/>
</dbReference>
<dbReference type="Proteomes" id="UP000024635">
    <property type="component" value="Unassembled WGS sequence"/>
</dbReference>
<reference evidence="2" key="1">
    <citation type="journal article" date="2015" name="Nat. Genet.">
        <title>The genome and transcriptome of the zoonotic hookworm Ancylostoma ceylanicum identify infection-specific gene families.</title>
        <authorList>
            <person name="Schwarz E.M."/>
            <person name="Hu Y."/>
            <person name="Antoshechkin I."/>
            <person name="Miller M.M."/>
            <person name="Sternberg P.W."/>
            <person name="Aroian R.V."/>
        </authorList>
    </citation>
    <scope>NUCLEOTIDE SEQUENCE</scope>
    <source>
        <strain evidence="2">HY135</strain>
    </source>
</reference>
<sequence length="167" mass="19390">MKPIFRADEKCCLYVNNMRSLPWFDKDEQHEPQSNAGPHPLEVMISTWCHCKGIIHCQVLPRYIALTVDLYCQRLHRVAAKIAGKGPNYGTIQFLRDPARPPFIRVARQKLLDFEWEVLTSALYRPGLVPRDYQLLLTLSKALQEKACDDKDDLDCWLSNFFEPMPV</sequence>
<accession>A0A016TL75</accession>
<dbReference type="PANTHER" id="PTHR46060:SF1">
    <property type="entry name" value="MARINER MOS1 TRANSPOSASE-LIKE PROTEIN"/>
    <property type="match status" value="1"/>
</dbReference>
<keyword evidence="2" id="KW-1185">Reference proteome</keyword>
<protein>
    <submittedName>
        <fullName evidence="1">Uncharacterized protein</fullName>
    </submittedName>
</protein>
<comment type="caution">
    <text evidence="1">The sequence shown here is derived from an EMBL/GenBank/DDBJ whole genome shotgun (WGS) entry which is preliminary data.</text>
</comment>
<dbReference type="STRING" id="53326.A0A016TL75"/>
<evidence type="ECO:0000313" key="1">
    <source>
        <dbReference type="EMBL" id="EYC03734.1"/>
    </source>
</evidence>
<dbReference type="GO" id="GO:0003676">
    <property type="term" value="F:nucleic acid binding"/>
    <property type="evidence" value="ECO:0007669"/>
    <property type="project" value="InterPro"/>
</dbReference>
<dbReference type="EMBL" id="JARK01001428">
    <property type="protein sequence ID" value="EYC03734.1"/>
    <property type="molecule type" value="Genomic_DNA"/>
</dbReference>
<dbReference type="InterPro" id="IPR036397">
    <property type="entry name" value="RNaseH_sf"/>
</dbReference>
<dbReference type="Gene3D" id="3.30.420.10">
    <property type="entry name" value="Ribonuclease H-like superfamily/Ribonuclease H"/>
    <property type="match status" value="1"/>
</dbReference>
<proteinExistence type="predicted"/>
<gene>
    <name evidence="1" type="primary">Acey_s0092.g2594</name>
    <name evidence="1" type="ORF">Y032_0092g2594</name>
</gene>
<dbReference type="PANTHER" id="PTHR46060">
    <property type="entry name" value="MARINER MOS1 TRANSPOSASE-LIKE PROTEIN"/>
    <property type="match status" value="1"/>
</dbReference>
<name>A0A016TL75_9BILA</name>
<evidence type="ECO:0000313" key="2">
    <source>
        <dbReference type="Proteomes" id="UP000024635"/>
    </source>
</evidence>